<comment type="caution">
    <text evidence="3">The sequence shown here is derived from an EMBL/GenBank/DDBJ whole genome shotgun (WGS) entry which is preliminary data.</text>
</comment>
<sequence length="1679" mass="184625">MSPVNSYTMIGCLILVFSSGILNYNVDCKPTDGVGVITTKSFQPSQSIPPHSSDTTGRKVLTSWNEDGSWQASARLPTSSQTGGNDHSRYKIRRDGSLSLALQIPKPQFLFGTNFHQGSLAEPSSTMTSNWARDNRVPSNAQIGQRASSSTTRQFSPAELRSFSVVISDVDVTGNYNNDEESNQDAYSKAGVSSYHLKSNSIHRMNASWKLKAGHPAPTSTDLLEFLSYFANGDRATRSEHLEQQEPHQQEFQKPLRKILGQYEAEGSEKDEEDNGENKQPFLTWSESSRKIPLSSTEVHEKANSSSSLSDISIISTTDAISEDLERESTTVLEPSYNVLSASTSLKENPSSTPIPINVEATTDTQYEESTSTRRNEAKVVLHELISTLEKLNENVDEEENQKTSVDIENSSANQRKNASSIHEDVVDTASQPQLQQQQTELDQTTTESESKQEHEQQVYLEMTESLQKEAEKEVDAFAKDDTAKFANYTNTTHNSTSFASHDDDHQHEYTVEEEGKKNARSAFLDSKTKSTKSTYRNGRNNNNATSTSTTSLESVNSQQRMKITDPQQTASDLKKLMSLILKSDGNRNGGGGGGSVRGDANKSGTQVVNIVITPNQDAFSSSSDSPQLKNNPQKILFLKTPQVKQMLDIALSDPAVSSAAHKIAAALESNPFPNPIPTNIDHTYNSLPSYIINHNENNNEMQHASITNQQSQSDTSNNENDNNVPSTPDGFPLTGTGFLNLHHPNLQFHQALHHLIVNGTAPTSINATTKTNVINIFVINFKENDHETGGYPPGISPINQSPLRINIKPQQAQRPKPPFPIDIKPILIESVSPTPDPSLFFHSKMGLAEAVAAATDNQNYEFDDNIANESPSMIPEKYYAPSRNSAAGTLVPLGRPHSDKINIFDLLPGDIGTATAVQYAPGVEIGDKDQTHNHNQTMPTIHISDSKLSTVKPATVPYTDYFADFLPDRSRDPGNEKPHQPQESENLSEHDILSFLASSRIPVTTPSTAAAVDTFTSLPPSLAHLEWIFKNQPPPKPQIPQSTLLKRKGTTTSGETGSIEEADVGSDSMMEQDETSNAPFHGGTTQELVEYLLKLQNVTKSTDFNLLESNYTIIPNKQPMDIGDAVNLTKIQDNASDSEEHQIIEYTTKPPAFWKFGSKIPLGGFSNANEAINNRLRKVMTAFGYSALPTLAAGAAATWPYWVPLVAAGRRRRRRSPFSQDEKFSEIVLRNSSPLSKLMTAESSNSLGKNGTTTSTNLRSSNRQLLSKSTKNNRREGVGEQKWIKVDVITTSNPFVASSSSPSLISTSSPTLLRSEMNSHPHHHYNQQHPTENGTSFHSLTYNSLRTKNNKNDSNNRFNMQDYNVDNSTQKQRLSQHQLDLPLLKNFLKNVLYNEFSMSTSAPPLLHSPSLSPIPSKNAQKLEHEHHYIHHPATFPLSSAESSSSSTPTGPVALSQYPIFTTNLNQMKNGHPFNGGITTQTQNANNSPVLLNTFSRPSSSSSFPEKQYNNNGGDEQMIAGSDKKVISISAFSTPSPTSVYIHNRGDGTTSTTNTVASSTASPSLVELQRNPWGSSFGRPDKVSSTVTTTFTNTPHGTHSAQTQIFNGANNIDYHVDHYHQLANKGKQKVRLADAIRTAERSYTSAALFPLWFPILFGSQSQVSSKLKEVIKKQHLKGF</sequence>
<feature type="compositionally biased region" description="Low complexity" evidence="1">
    <location>
        <begin position="534"/>
        <end position="558"/>
    </location>
</feature>
<keyword evidence="4" id="KW-1185">Reference proteome</keyword>
<feature type="signal peptide" evidence="2">
    <location>
        <begin position="1"/>
        <end position="23"/>
    </location>
</feature>
<feature type="compositionally biased region" description="Polar residues" evidence="1">
    <location>
        <begin position="1328"/>
        <end position="1339"/>
    </location>
</feature>
<feature type="compositionally biased region" description="Polar residues" evidence="1">
    <location>
        <begin position="1242"/>
        <end position="1252"/>
    </location>
</feature>
<feature type="compositionally biased region" description="Basic and acidic residues" evidence="1">
    <location>
        <begin position="501"/>
        <end position="518"/>
    </location>
</feature>
<dbReference type="Proteomes" id="UP001642540">
    <property type="component" value="Unassembled WGS sequence"/>
</dbReference>
<feature type="region of interest" description="Disordered" evidence="1">
    <location>
        <begin position="1477"/>
        <end position="1507"/>
    </location>
</feature>
<feature type="compositionally biased region" description="Low complexity" evidence="1">
    <location>
        <begin position="1495"/>
        <end position="1505"/>
    </location>
</feature>
<organism evidence="3 4">
    <name type="scientific">Orchesella dallaii</name>
    <dbReference type="NCBI Taxonomy" id="48710"/>
    <lineage>
        <taxon>Eukaryota</taxon>
        <taxon>Metazoa</taxon>
        <taxon>Ecdysozoa</taxon>
        <taxon>Arthropoda</taxon>
        <taxon>Hexapoda</taxon>
        <taxon>Collembola</taxon>
        <taxon>Entomobryomorpha</taxon>
        <taxon>Entomobryoidea</taxon>
        <taxon>Orchesellidae</taxon>
        <taxon>Orchesellinae</taxon>
        <taxon>Orchesella</taxon>
    </lineage>
</organism>
<reference evidence="3 4" key="1">
    <citation type="submission" date="2024-08" db="EMBL/GenBank/DDBJ databases">
        <authorList>
            <person name="Cucini C."/>
            <person name="Frati F."/>
        </authorList>
    </citation>
    <scope>NUCLEOTIDE SEQUENCE [LARGE SCALE GENOMIC DNA]</scope>
</reference>
<feature type="region of interest" description="Disordered" evidence="1">
    <location>
        <begin position="71"/>
        <end position="90"/>
    </location>
</feature>
<feature type="region of interest" description="Disordered" evidence="1">
    <location>
        <begin position="1320"/>
        <end position="1339"/>
    </location>
</feature>
<feature type="compositionally biased region" description="Basic and acidic residues" evidence="1">
    <location>
        <begin position="967"/>
        <end position="989"/>
    </location>
</feature>
<feature type="compositionally biased region" description="Polar residues" evidence="1">
    <location>
        <begin position="1477"/>
        <end position="1494"/>
    </location>
</feature>
<protein>
    <submittedName>
        <fullName evidence="3">Uncharacterized protein</fullName>
    </submittedName>
</protein>
<proteinExistence type="predicted"/>
<accession>A0ABP1QT23</accession>
<feature type="region of interest" description="Disordered" evidence="1">
    <location>
        <begin position="966"/>
        <end position="989"/>
    </location>
</feature>
<evidence type="ECO:0000313" key="3">
    <source>
        <dbReference type="EMBL" id="CAL8111375.1"/>
    </source>
</evidence>
<feature type="compositionally biased region" description="Low complexity" evidence="1">
    <location>
        <begin position="428"/>
        <end position="448"/>
    </location>
</feature>
<feature type="region of interest" description="Disordered" evidence="1">
    <location>
        <begin position="1031"/>
        <end position="1075"/>
    </location>
</feature>
<feature type="compositionally biased region" description="Polar residues" evidence="1">
    <location>
        <begin position="706"/>
        <end position="727"/>
    </location>
</feature>
<feature type="compositionally biased region" description="Acidic residues" evidence="1">
    <location>
        <begin position="1059"/>
        <end position="1075"/>
    </location>
</feature>
<name>A0ABP1QT23_9HEXA</name>
<feature type="region of interest" description="Disordered" evidence="1">
    <location>
        <begin position="497"/>
        <end position="570"/>
    </location>
</feature>
<feature type="region of interest" description="Disordered" evidence="1">
    <location>
        <begin position="706"/>
        <end position="732"/>
    </location>
</feature>
<feature type="chain" id="PRO_5047006502" evidence="2">
    <location>
        <begin position="24"/>
        <end position="1679"/>
    </location>
</feature>
<evidence type="ECO:0000256" key="2">
    <source>
        <dbReference type="SAM" id="SignalP"/>
    </source>
</evidence>
<feature type="region of interest" description="Disordered" evidence="1">
    <location>
        <begin position="583"/>
        <end position="603"/>
    </location>
</feature>
<feature type="region of interest" description="Disordered" evidence="1">
    <location>
        <begin position="393"/>
        <end position="457"/>
    </location>
</feature>
<feature type="compositionally biased region" description="Polar residues" evidence="1">
    <location>
        <begin position="559"/>
        <end position="570"/>
    </location>
</feature>
<gene>
    <name evidence="3" type="ORF">ODALV1_LOCUS14979</name>
</gene>
<keyword evidence="2" id="KW-0732">Signal</keyword>
<feature type="compositionally biased region" description="Polar residues" evidence="1">
    <location>
        <begin position="403"/>
        <end position="421"/>
    </location>
</feature>
<evidence type="ECO:0000256" key="1">
    <source>
        <dbReference type="SAM" id="MobiDB-lite"/>
    </source>
</evidence>
<feature type="compositionally biased region" description="Low complexity" evidence="1">
    <location>
        <begin position="1253"/>
        <end position="1264"/>
    </location>
</feature>
<dbReference type="EMBL" id="CAXLJM020000046">
    <property type="protein sequence ID" value="CAL8111375.1"/>
    <property type="molecule type" value="Genomic_DNA"/>
</dbReference>
<feature type="compositionally biased region" description="Polar residues" evidence="1">
    <location>
        <begin position="71"/>
        <end position="85"/>
    </location>
</feature>
<feature type="compositionally biased region" description="Gly residues" evidence="1">
    <location>
        <begin position="588"/>
        <end position="597"/>
    </location>
</feature>
<feature type="region of interest" description="Disordered" evidence="1">
    <location>
        <begin position="265"/>
        <end position="286"/>
    </location>
</feature>
<feature type="region of interest" description="Disordered" evidence="1">
    <location>
        <begin position="1242"/>
        <end position="1279"/>
    </location>
</feature>
<evidence type="ECO:0000313" key="4">
    <source>
        <dbReference type="Proteomes" id="UP001642540"/>
    </source>
</evidence>